<gene>
    <name evidence="5" type="ORF">JQ615_12875</name>
</gene>
<dbReference type="RefSeq" id="WP_212393177.1">
    <property type="nucleotide sequence ID" value="NZ_JAFCJH010000011.1"/>
</dbReference>
<keyword evidence="1" id="KW-0805">Transcription regulation</keyword>
<dbReference type="Pfam" id="PF14525">
    <property type="entry name" value="AraC_binding_2"/>
    <property type="match status" value="1"/>
</dbReference>
<name>A0ABS5FHM5_9BRAD</name>
<dbReference type="PROSITE" id="PS00041">
    <property type="entry name" value="HTH_ARAC_FAMILY_1"/>
    <property type="match status" value="1"/>
</dbReference>
<dbReference type="Proteomes" id="UP001315278">
    <property type="component" value="Unassembled WGS sequence"/>
</dbReference>
<proteinExistence type="predicted"/>
<dbReference type="SUPFAM" id="SSF46689">
    <property type="entry name" value="Homeodomain-like"/>
    <property type="match status" value="2"/>
</dbReference>
<comment type="caution">
    <text evidence="5">The sequence shown here is derived from an EMBL/GenBank/DDBJ whole genome shotgun (WGS) entry which is preliminary data.</text>
</comment>
<evidence type="ECO:0000256" key="2">
    <source>
        <dbReference type="ARBA" id="ARBA00023125"/>
    </source>
</evidence>
<feature type="domain" description="HTH araC/xylS-type" evidence="4">
    <location>
        <begin position="228"/>
        <end position="328"/>
    </location>
</feature>
<dbReference type="PROSITE" id="PS01124">
    <property type="entry name" value="HTH_ARAC_FAMILY_2"/>
    <property type="match status" value="1"/>
</dbReference>
<dbReference type="InterPro" id="IPR035418">
    <property type="entry name" value="AraC-bd_2"/>
</dbReference>
<keyword evidence="6" id="KW-1185">Reference proteome</keyword>
<dbReference type="PANTHER" id="PTHR46796">
    <property type="entry name" value="HTH-TYPE TRANSCRIPTIONAL ACTIVATOR RHAS-RELATED"/>
    <property type="match status" value="1"/>
</dbReference>
<reference evidence="6" key="1">
    <citation type="journal article" date="2021" name="ISME J.">
        <title>Evolutionary origin and ecological implication of a unique nif island in free-living Bradyrhizobium lineages.</title>
        <authorList>
            <person name="Tao J."/>
        </authorList>
    </citation>
    <scope>NUCLEOTIDE SEQUENCE [LARGE SCALE GENOMIC DNA]</scope>
    <source>
        <strain evidence="6">SZCCT0434</strain>
    </source>
</reference>
<dbReference type="Gene3D" id="1.10.10.60">
    <property type="entry name" value="Homeodomain-like"/>
    <property type="match status" value="1"/>
</dbReference>
<dbReference type="PANTHER" id="PTHR46796:SF6">
    <property type="entry name" value="ARAC SUBFAMILY"/>
    <property type="match status" value="1"/>
</dbReference>
<dbReference type="EMBL" id="JAFCJH010000011">
    <property type="protein sequence ID" value="MBR0796280.1"/>
    <property type="molecule type" value="Genomic_DNA"/>
</dbReference>
<sequence length="333" mass="36306">MDYDPAAYHAVPLRAFQHLNTSNLGVLERGVGRFFPGAKFELGSAEKPIRVIANRCQLDGIALAYSRLGTTAQIRIPDLDSYALLFSFAGRARASTGRGEVEIGAGRGLIGSPSGAVRLDYGAGFEHLLLSVRPNALATKLEAMTGAAVREPLRFAEQADFRRPATENLRRLFMFLVDSLDSSASGLDPLGLAELEQAVMVSFLTANDSNYSLLLHRRPQSAASWQVHRAEAYIEANWDQPLTIEALALVTGVSARTLFHSFSKSRGYSPMDFAKRIRLGHARRMLEEGDASTAVTTVAYTCGFGNLGHFSGYYRRAFGELPSATLRRSLEAS</sequence>
<evidence type="ECO:0000256" key="3">
    <source>
        <dbReference type="ARBA" id="ARBA00023163"/>
    </source>
</evidence>
<accession>A0ABS5FHM5</accession>
<dbReference type="SMART" id="SM00342">
    <property type="entry name" value="HTH_ARAC"/>
    <property type="match status" value="1"/>
</dbReference>
<dbReference type="InterPro" id="IPR018060">
    <property type="entry name" value="HTH_AraC"/>
</dbReference>
<evidence type="ECO:0000256" key="1">
    <source>
        <dbReference type="ARBA" id="ARBA00023015"/>
    </source>
</evidence>
<dbReference type="InterPro" id="IPR050204">
    <property type="entry name" value="AraC_XylS_family_regulators"/>
</dbReference>
<dbReference type="InterPro" id="IPR009057">
    <property type="entry name" value="Homeodomain-like_sf"/>
</dbReference>
<evidence type="ECO:0000259" key="4">
    <source>
        <dbReference type="PROSITE" id="PS01124"/>
    </source>
</evidence>
<keyword evidence="2" id="KW-0238">DNA-binding</keyword>
<dbReference type="Pfam" id="PF12833">
    <property type="entry name" value="HTH_18"/>
    <property type="match status" value="1"/>
</dbReference>
<evidence type="ECO:0000313" key="5">
    <source>
        <dbReference type="EMBL" id="MBR0796280.1"/>
    </source>
</evidence>
<keyword evidence="3" id="KW-0804">Transcription</keyword>
<dbReference type="InterPro" id="IPR018062">
    <property type="entry name" value="HTH_AraC-typ_CS"/>
</dbReference>
<organism evidence="5 6">
    <name type="scientific">Bradyrhizobium jicamae</name>
    <dbReference type="NCBI Taxonomy" id="280332"/>
    <lineage>
        <taxon>Bacteria</taxon>
        <taxon>Pseudomonadati</taxon>
        <taxon>Pseudomonadota</taxon>
        <taxon>Alphaproteobacteria</taxon>
        <taxon>Hyphomicrobiales</taxon>
        <taxon>Nitrobacteraceae</taxon>
        <taxon>Bradyrhizobium</taxon>
    </lineage>
</organism>
<protein>
    <submittedName>
        <fullName evidence="5">AraC family transcriptional regulator</fullName>
    </submittedName>
</protein>
<evidence type="ECO:0000313" key="6">
    <source>
        <dbReference type="Proteomes" id="UP001315278"/>
    </source>
</evidence>